<evidence type="ECO:0000256" key="1">
    <source>
        <dbReference type="ARBA" id="ARBA00022729"/>
    </source>
</evidence>
<protein>
    <submittedName>
        <fullName evidence="5">Sugar ABC transporter substrate-binding protein</fullName>
    </submittedName>
</protein>
<organism evidence="5 6">
    <name type="scientific">Sphingomonas spermidinifaciens</name>
    <dbReference type="NCBI Taxonomy" id="1141889"/>
    <lineage>
        <taxon>Bacteria</taxon>
        <taxon>Pseudomonadati</taxon>
        <taxon>Pseudomonadota</taxon>
        <taxon>Alphaproteobacteria</taxon>
        <taxon>Sphingomonadales</taxon>
        <taxon>Sphingomonadaceae</taxon>
        <taxon>Sphingomonas</taxon>
    </lineage>
</organism>
<feature type="domain" description="Soluble ligand binding" evidence="4">
    <location>
        <begin position="128"/>
        <end position="164"/>
    </location>
</feature>
<keyword evidence="1 2" id="KW-0732">Signal</keyword>
<dbReference type="RefSeq" id="WP_096344577.1">
    <property type="nucleotide sequence ID" value="NZ_NWMW01000003.1"/>
</dbReference>
<dbReference type="InterPro" id="IPR049712">
    <property type="entry name" value="Poly_export"/>
</dbReference>
<feature type="signal peptide" evidence="2">
    <location>
        <begin position="1"/>
        <end position="25"/>
    </location>
</feature>
<dbReference type="GO" id="GO:0015159">
    <property type="term" value="F:polysaccharide transmembrane transporter activity"/>
    <property type="evidence" value="ECO:0007669"/>
    <property type="project" value="InterPro"/>
</dbReference>
<feature type="chain" id="PRO_5013014507" evidence="2">
    <location>
        <begin position="26"/>
        <end position="276"/>
    </location>
</feature>
<dbReference type="InterPro" id="IPR019554">
    <property type="entry name" value="Soluble_ligand-bd"/>
</dbReference>
<dbReference type="OrthoDB" id="197007at2"/>
<evidence type="ECO:0000256" key="2">
    <source>
        <dbReference type="SAM" id="SignalP"/>
    </source>
</evidence>
<evidence type="ECO:0000313" key="5">
    <source>
        <dbReference type="EMBL" id="PCD01835.1"/>
    </source>
</evidence>
<feature type="domain" description="Polysaccharide export protein N-terminal" evidence="3">
    <location>
        <begin position="46"/>
        <end position="122"/>
    </location>
</feature>
<evidence type="ECO:0000313" key="6">
    <source>
        <dbReference type="Proteomes" id="UP000218366"/>
    </source>
</evidence>
<dbReference type="PANTHER" id="PTHR33619">
    <property type="entry name" value="POLYSACCHARIDE EXPORT PROTEIN GFCE-RELATED"/>
    <property type="match status" value="1"/>
</dbReference>
<dbReference type="Proteomes" id="UP000218366">
    <property type="component" value="Unassembled WGS sequence"/>
</dbReference>
<evidence type="ECO:0000259" key="3">
    <source>
        <dbReference type="Pfam" id="PF02563"/>
    </source>
</evidence>
<dbReference type="PANTHER" id="PTHR33619:SF3">
    <property type="entry name" value="POLYSACCHARIDE EXPORT PROTEIN GFCE-RELATED"/>
    <property type="match status" value="1"/>
</dbReference>
<name>A0A2A4B1J8_9SPHN</name>
<feature type="domain" description="Soluble ligand binding" evidence="4">
    <location>
        <begin position="207"/>
        <end position="252"/>
    </location>
</feature>
<dbReference type="InterPro" id="IPR003715">
    <property type="entry name" value="Poly_export_N"/>
</dbReference>
<dbReference type="AlphaFoldDB" id="A0A2A4B1J8"/>
<sequence>MPIKNTILHGALAASLGLVPGAVLAQTAPGPAGNPARATANRPATAPAGYVLGSNDEIQITVFGQEGLSVKTRIKDDGTVNLAFVGPIQAAGKTTLQLGQDIARAYASGGYLASPSVNVDVTDFISSRVTVLGFVPNPGNYALNRDYTIASLVAEAGGVKENGANFVILTPGDKSPPVRISLADLQGDASRRVNPGDQIFVPQVETVYVYGQVNKPGSFPLRPDMTYRQAMAEAGGPTLAASKKIEVRRKGQKVDNVSLDDLVQPDDVLVVKERIF</sequence>
<comment type="caution">
    <text evidence="5">The sequence shown here is derived from an EMBL/GenBank/DDBJ whole genome shotgun (WGS) entry which is preliminary data.</text>
</comment>
<keyword evidence="6" id="KW-1185">Reference proteome</keyword>
<gene>
    <name evidence="5" type="ORF">COC42_16655</name>
</gene>
<dbReference type="EMBL" id="NWMW01000003">
    <property type="protein sequence ID" value="PCD01835.1"/>
    <property type="molecule type" value="Genomic_DNA"/>
</dbReference>
<accession>A0A2A4B1J8</accession>
<proteinExistence type="predicted"/>
<dbReference type="Pfam" id="PF10531">
    <property type="entry name" value="SLBB"/>
    <property type="match status" value="2"/>
</dbReference>
<reference evidence="5 6" key="1">
    <citation type="submission" date="2017-09" db="EMBL/GenBank/DDBJ databases">
        <title>Sphingomonas spermidinifaciens 9NM-10, whole genome shotgun sequence.</title>
        <authorList>
            <person name="Feng G."/>
            <person name="Zhu H."/>
        </authorList>
    </citation>
    <scope>NUCLEOTIDE SEQUENCE [LARGE SCALE GENOMIC DNA]</scope>
    <source>
        <strain evidence="5 6">9NM-10</strain>
    </source>
</reference>
<dbReference type="Gene3D" id="3.30.1950.10">
    <property type="entry name" value="wza like domain"/>
    <property type="match status" value="1"/>
</dbReference>
<dbReference type="Gene3D" id="3.10.560.10">
    <property type="entry name" value="Outer membrane lipoprotein wza domain like"/>
    <property type="match status" value="1"/>
</dbReference>
<evidence type="ECO:0000259" key="4">
    <source>
        <dbReference type="Pfam" id="PF10531"/>
    </source>
</evidence>
<dbReference type="Pfam" id="PF02563">
    <property type="entry name" value="Poly_export"/>
    <property type="match status" value="1"/>
</dbReference>